<evidence type="ECO:0000313" key="1">
    <source>
        <dbReference type="EMBL" id="SDO13108.1"/>
    </source>
</evidence>
<dbReference type="OrthoDB" id="122135at2"/>
<gene>
    <name evidence="1" type="ORF">SAMN05192576_3431</name>
</gene>
<evidence type="ECO:0000313" key="2">
    <source>
        <dbReference type="Proteomes" id="UP000199004"/>
    </source>
</evidence>
<dbReference type="RefSeq" id="WP_091026025.1">
    <property type="nucleotide sequence ID" value="NZ_BKAE01000008.1"/>
</dbReference>
<protein>
    <submittedName>
        <fullName evidence="1">Uncharacterized protein</fullName>
    </submittedName>
</protein>
<dbReference type="AlphaFoldDB" id="A0A1H0H1S9"/>
<dbReference type="EMBL" id="FNIC01000006">
    <property type="protein sequence ID" value="SDO13108.1"/>
    <property type="molecule type" value="Genomic_DNA"/>
</dbReference>
<dbReference type="Proteomes" id="UP000199004">
    <property type="component" value="Unassembled WGS sequence"/>
</dbReference>
<keyword evidence="2" id="KW-1185">Reference proteome</keyword>
<accession>A0A1H0H1S9</accession>
<reference evidence="1 2" key="1">
    <citation type="submission" date="2016-10" db="EMBL/GenBank/DDBJ databases">
        <authorList>
            <person name="de Groot N.N."/>
        </authorList>
    </citation>
    <scope>NUCLEOTIDE SEQUENCE [LARGE SCALE GENOMIC DNA]</scope>
    <source>
        <strain evidence="1 2">CGMCC 1.11147</strain>
    </source>
</reference>
<proteinExistence type="predicted"/>
<name>A0A1H0H1S9_9ACTN</name>
<sequence length="59" mass="6886">MTDLADRRVRLVRRTARGDDDVRAVSARLGEVERGWAERVGPRRYRAFREVLVELAFLT</sequence>
<organism evidence="1 2">
    <name type="scientific">Nocardioides szechwanensis</name>
    <dbReference type="NCBI Taxonomy" id="1005944"/>
    <lineage>
        <taxon>Bacteria</taxon>
        <taxon>Bacillati</taxon>
        <taxon>Actinomycetota</taxon>
        <taxon>Actinomycetes</taxon>
        <taxon>Propionibacteriales</taxon>
        <taxon>Nocardioidaceae</taxon>
        <taxon>Nocardioides</taxon>
    </lineage>
</organism>